<proteinExistence type="predicted"/>
<dbReference type="Proteomes" id="UP000751190">
    <property type="component" value="Unassembled WGS sequence"/>
</dbReference>
<keyword evidence="1" id="KW-0677">Repeat</keyword>
<dbReference type="AlphaFoldDB" id="A0A8J5XDT2"/>
<dbReference type="PROSITE" id="PS51089">
    <property type="entry name" value="HP"/>
    <property type="match status" value="1"/>
</dbReference>
<dbReference type="InterPro" id="IPR029006">
    <property type="entry name" value="ADF-H/Gelsolin-like_dom_sf"/>
</dbReference>
<dbReference type="InterPro" id="IPR007123">
    <property type="entry name" value="Gelsolin-like_dom"/>
</dbReference>
<dbReference type="SMART" id="SM00153">
    <property type="entry name" value="VHP"/>
    <property type="match status" value="1"/>
</dbReference>
<protein>
    <recommendedName>
        <fullName evidence="3">HP domain-containing protein</fullName>
    </recommendedName>
</protein>
<evidence type="ECO:0000313" key="4">
    <source>
        <dbReference type="EMBL" id="KAG8461877.1"/>
    </source>
</evidence>
<dbReference type="Pfam" id="PF00626">
    <property type="entry name" value="Gelsolin"/>
    <property type="match status" value="6"/>
</dbReference>
<dbReference type="InterPro" id="IPR036886">
    <property type="entry name" value="Villin_headpiece_dom_sf"/>
</dbReference>
<gene>
    <name evidence="4" type="ORF">KFE25_013896</name>
</gene>
<dbReference type="Pfam" id="PF02209">
    <property type="entry name" value="VHP"/>
    <property type="match status" value="1"/>
</dbReference>
<dbReference type="SMART" id="SM00262">
    <property type="entry name" value="GEL"/>
    <property type="match status" value="6"/>
</dbReference>
<dbReference type="CDD" id="cd11289">
    <property type="entry name" value="gelsolin_S2_like"/>
    <property type="match status" value="1"/>
</dbReference>
<dbReference type="Gene3D" id="3.40.20.10">
    <property type="entry name" value="Severin"/>
    <property type="match status" value="6"/>
</dbReference>
<dbReference type="FunFam" id="3.40.20.10:FF:000001">
    <property type="entry name" value="Gelsolin"/>
    <property type="match status" value="1"/>
</dbReference>
<comment type="caution">
    <text evidence="4">The sequence shown here is derived from an EMBL/GenBank/DDBJ whole genome shotgun (WGS) entry which is preliminary data.</text>
</comment>
<keyword evidence="5" id="KW-1185">Reference proteome</keyword>
<dbReference type="CDD" id="cd11288">
    <property type="entry name" value="gelsolin_S5_like"/>
    <property type="match status" value="1"/>
</dbReference>
<evidence type="ECO:0000259" key="3">
    <source>
        <dbReference type="PROSITE" id="PS51089"/>
    </source>
</evidence>
<dbReference type="InterPro" id="IPR003128">
    <property type="entry name" value="Villin_headpiece"/>
</dbReference>
<evidence type="ECO:0000256" key="2">
    <source>
        <dbReference type="SAM" id="MobiDB-lite"/>
    </source>
</evidence>
<dbReference type="PANTHER" id="PTHR11977:SF51">
    <property type="entry name" value="PROTEIN FLIGHTLESS-1 HOMOLOG"/>
    <property type="match status" value="1"/>
</dbReference>
<feature type="domain" description="HP" evidence="3">
    <location>
        <begin position="789"/>
        <end position="873"/>
    </location>
</feature>
<dbReference type="PANTHER" id="PTHR11977">
    <property type="entry name" value="VILLIN"/>
    <property type="match status" value="1"/>
</dbReference>
<dbReference type="Gene3D" id="1.10.950.10">
    <property type="entry name" value="Villin headpiece domain"/>
    <property type="match status" value="1"/>
</dbReference>
<reference evidence="4" key="1">
    <citation type="submission" date="2021-05" db="EMBL/GenBank/DDBJ databases">
        <title>The genome of the haptophyte Pavlova lutheri (Diacronema luteri, Pavlovales) - a model for lipid biosynthesis in eukaryotic algae.</title>
        <authorList>
            <person name="Hulatt C.J."/>
            <person name="Posewitz M.C."/>
        </authorList>
    </citation>
    <scope>NUCLEOTIDE SEQUENCE</scope>
    <source>
        <strain evidence="4">NIVA-4/92</strain>
    </source>
</reference>
<dbReference type="EMBL" id="JAGTXO010000023">
    <property type="protein sequence ID" value="KAG8461877.1"/>
    <property type="molecule type" value="Genomic_DNA"/>
</dbReference>
<feature type="region of interest" description="Disordered" evidence="2">
    <location>
        <begin position="751"/>
        <end position="812"/>
    </location>
</feature>
<sequence length="873" mass="93590">MFEAHRAQAGTFVWRIEQFEAKPYPKEQYGKFYTGDCYIVLHSVQKASSSALEHTAYYWLGAESSQDERGAAALLTVTLDEECTGGAATQVREVGGSESASFLALFPRVQFLTGGVASGFTKVDRDAHEARLFRLKGSRIVTMSQVPLSAASLNSGDVFVLDLKDVIYQWNGRSSNRKEKAKAVDICLDLRAEEHGGQARIEVLDEGSETVAFWEGLGGEGPVGAAQPDDEGAVKAVQPKLFRCEDAAGALKVSAVPYSGALPSKALLLSGDVFIVDCGSEIFCWVGRDASAEERAVSINAVDKYLDGKGRPAVRALKVVEGAEAVAFKHKFVDFFEPPAPPSFGRDQRGSVASAPSHRSSGELAAEMVAAAAQPHTRAQDFDDGLGQAKVYRVVDFGREAVAASDFGQLYEGDSYVVHYSYEQNGREQHIVYFWQGRESSQDEKGASALLTKELDDELGGAATQVRVEQGHEPEHFLRIFRGKLVVRAGGHASGFRTAPAEDATADDGVQLYHVKGYGRTSTYGAQVDARASSLNSGDCFVLVAHDSAYMWHGSGSNGDEREVAGTIAQMLAASRPLTVAEEGTEGDAFWQLLGGKAEYARVKVPMGGEAPPRLFEVSNRTGALDVEEIFGFAQTDLLAEESYLLDTHNVLFVWIGGQANETEKAGVLGLADGYLKAAGRPKTPVVKVRAGFEPALFTAHFRGWDYDAPPAFVDPYEAKLAALQAREAAPPAEPEWAAAAKGKALATAEKPAVEALRPERASSSVGSLRDGPPGTSASGWKSALKPSPAKPSDFEHDRLMTTRPTGGFAPAGSMTLSVDALKKGGDPRVDPLAKEQYLSDADFKATFGVTKAEFAAMKAWKQAELKKKAGLF</sequence>
<dbReference type="PRINTS" id="PR00597">
    <property type="entry name" value="GELSOLIN"/>
</dbReference>
<dbReference type="SUPFAM" id="SSF47050">
    <property type="entry name" value="VHP, Villin headpiece domain"/>
    <property type="match status" value="1"/>
</dbReference>
<dbReference type="OrthoDB" id="6375767at2759"/>
<dbReference type="CDD" id="cd11293">
    <property type="entry name" value="gelsolin_S4_like"/>
    <property type="match status" value="1"/>
</dbReference>
<name>A0A8J5XDT2_DIALT</name>
<evidence type="ECO:0000256" key="1">
    <source>
        <dbReference type="ARBA" id="ARBA00022737"/>
    </source>
</evidence>
<dbReference type="OMA" id="DPNIWSA"/>
<dbReference type="GO" id="GO:0007010">
    <property type="term" value="P:cytoskeleton organization"/>
    <property type="evidence" value="ECO:0007669"/>
    <property type="project" value="InterPro"/>
</dbReference>
<organism evidence="4 5">
    <name type="scientific">Diacronema lutheri</name>
    <name type="common">Unicellular marine alga</name>
    <name type="synonym">Monochrysis lutheri</name>
    <dbReference type="NCBI Taxonomy" id="2081491"/>
    <lineage>
        <taxon>Eukaryota</taxon>
        <taxon>Haptista</taxon>
        <taxon>Haptophyta</taxon>
        <taxon>Pavlovophyceae</taxon>
        <taxon>Pavlovales</taxon>
        <taxon>Pavlovaceae</taxon>
        <taxon>Diacronema</taxon>
    </lineage>
</organism>
<accession>A0A8J5XDT2</accession>
<dbReference type="SUPFAM" id="SSF55753">
    <property type="entry name" value="Actin depolymerizing proteins"/>
    <property type="match status" value="6"/>
</dbReference>
<dbReference type="InterPro" id="IPR007122">
    <property type="entry name" value="Villin/Gelsolin"/>
</dbReference>
<dbReference type="GO" id="GO:0051015">
    <property type="term" value="F:actin filament binding"/>
    <property type="evidence" value="ECO:0007669"/>
    <property type="project" value="InterPro"/>
</dbReference>
<evidence type="ECO:0000313" key="5">
    <source>
        <dbReference type="Proteomes" id="UP000751190"/>
    </source>
</evidence>